<dbReference type="Gene3D" id="2.40.50.140">
    <property type="entry name" value="Nucleic acid-binding proteins"/>
    <property type="match status" value="4"/>
</dbReference>
<evidence type="ECO:0000256" key="5">
    <source>
        <dbReference type="ARBA" id="ARBA00022771"/>
    </source>
</evidence>
<comment type="similarity">
    <text evidence="2 9">Belongs to the replication factor A protein 1 family.</text>
</comment>
<feature type="domain" description="Replication protein A OB" evidence="13">
    <location>
        <begin position="255"/>
        <end position="344"/>
    </location>
</feature>
<feature type="domain" description="Replication factor A C-terminal" evidence="12">
    <location>
        <begin position="405"/>
        <end position="549"/>
    </location>
</feature>
<dbReference type="InterPro" id="IPR004591">
    <property type="entry name" value="Rfa1"/>
</dbReference>
<dbReference type="GO" id="GO:0003677">
    <property type="term" value="F:DNA binding"/>
    <property type="evidence" value="ECO:0007669"/>
    <property type="project" value="UniProtKB-KW"/>
</dbReference>
<reference evidence="14 15" key="1">
    <citation type="journal article" date="2018" name="MBio">
        <title>Comparative Genomics Reveals the Core Gene Toolbox for the Fungus-Insect Symbiosis.</title>
        <authorList>
            <person name="Wang Y."/>
            <person name="Stata M."/>
            <person name="Wang W."/>
            <person name="Stajich J.E."/>
            <person name="White M.M."/>
            <person name="Moncalvo J.M."/>
        </authorList>
    </citation>
    <scope>NUCLEOTIDE SEQUENCE [LARGE SCALE GENOMIC DNA]</scope>
    <source>
        <strain evidence="14 15">SC-DP-2</strain>
    </source>
</reference>
<dbReference type="Pfam" id="PF16900">
    <property type="entry name" value="REPA_OB_2"/>
    <property type="match status" value="1"/>
</dbReference>
<comment type="subcellular location">
    <subcellularLocation>
        <location evidence="1 9">Nucleus</location>
    </subcellularLocation>
</comment>
<evidence type="ECO:0000313" key="15">
    <source>
        <dbReference type="Proteomes" id="UP000245609"/>
    </source>
</evidence>
<comment type="caution">
    <text evidence="14">The sequence shown here is derived from an EMBL/GenBank/DDBJ whole genome shotgun (WGS) entry which is preliminary data.</text>
</comment>
<dbReference type="GO" id="GO:0008270">
    <property type="term" value="F:zinc ion binding"/>
    <property type="evidence" value="ECO:0007669"/>
    <property type="project" value="UniProtKB-KW"/>
</dbReference>
<dbReference type="FunFam" id="2.40.50.140:FF:000064">
    <property type="entry name" value="Replication protein A subunit"/>
    <property type="match status" value="1"/>
</dbReference>
<evidence type="ECO:0000256" key="1">
    <source>
        <dbReference type="ARBA" id="ARBA00004123"/>
    </source>
</evidence>
<dbReference type="PANTHER" id="PTHR47165">
    <property type="entry name" value="OS03G0429900 PROTEIN"/>
    <property type="match status" value="1"/>
</dbReference>
<dbReference type="Proteomes" id="UP000245609">
    <property type="component" value="Unassembled WGS sequence"/>
</dbReference>
<dbReference type="CDD" id="cd04476">
    <property type="entry name" value="RPA1_DBD_C"/>
    <property type="match status" value="1"/>
</dbReference>
<dbReference type="InterPro" id="IPR013955">
    <property type="entry name" value="Rep_factor-A_C"/>
</dbReference>
<evidence type="ECO:0000256" key="8">
    <source>
        <dbReference type="ARBA" id="ARBA00023242"/>
    </source>
</evidence>
<comment type="function">
    <text evidence="9">As part of the replication protein A (RPA/RP-A), a single-stranded DNA-binding heterotrimeric complex, may play an essential role in DNA replication, recombination and repair. Binds and stabilizes single-stranded DNA intermediates, preventing complementary DNA reannealing and recruiting different proteins involved in DNA metabolism.</text>
</comment>
<dbReference type="Pfam" id="PF08646">
    <property type="entry name" value="Rep_fac-A_C"/>
    <property type="match status" value="1"/>
</dbReference>
<evidence type="ECO:0000256" key="9">
    <source>
        <dbReference type="RuleBase" id="RU364130"/>
    </source>
</evidence>
<evidence type="ECO:0000259" key="11">
    <source>
        <dbReference type="Pfam" id="PF04057"/>
    </source>
</evidence>
<keyword evidence="15" id="KW-1185">Reference proteome</keyword>
<comment type="subunit">
    <text evidence="9">Component of the heterotrimeric canonical replication protein A complex (RPA).</text>
</comment>
<keyword evidence="5 9" id="KW-0863">Zinc-finger</keyword>
<dbReference type="CDD" id="cd04475">
    <property type="entry name" value="RPA1_DBD_B"/>
    <property type="match status" value="1"/>
</dbReference>
<keyword evidence="7 9" id="KW-0238">DNA-binding</keyword>
<dbReference type="InterPro" id="IPR012340">
    <property type="entry name" value="NA-bd_OB-fold"/>
</dbReference>
<evidence type="ECO:0000256" key="2">
    <source>
        <dbReference type="ARBA" id="ARBA00005690"/>
    </source>
</evidence>
<dbReference type="OrthoDB" id="1751331at2759"/>
<evidence type="ECO:0000256" key="6">
    <source>
        <dbReference type="ARBA" id="ARBA00022833"/>
    </source>
</evidence>
<feature type="domain" description="Replication factor-A protein 1 N-terminal" evidence="11">
    <location>
        <begin position="6"/>
        <end position="89"/>
    </location>
</feature>
<name>A0A2T9ZDV0_9FUNG</name>
<keyword evidence="4 9" id="KW-0479">Metal-binding</keyword>
<evidence type="ECO:0000256" key="4">
    <source>
        <dbReference type="ARBA" id="ARBA00022723"/>
    </source>
</evidence>
<evidence type="ECO:0000256" key="7">
    <source>
        <dbReference type="ARBA" id="ARBA00023125"/>
    </source>
</evidence>
<keyword evidence="8 9" id="KW-0539">Nucleus</keyword>
<dbReference type="AlphaFoldDB" id="A0A2T9ZDV0"/>
<dbReference type="EMBL" id="MBFS01000341">
    <property type="protein sequence ID" value="PVV02755.1"/>
    <property type="molecule type" value="Genomic_DNA"/>
</dbReference>
<dbReference type="Pfam" id="PF04057">
    <property type="entry name" value="Rep-A_N"/>
    <property type="match status" value="1"/>
</dbReference>
<accession>A0A2T9ZDV0</accession>
<proteinExistence type="inferred from homology"/>
<evidence type="ECO:0000259" key="12">
    <source>
        <dbReference type="Pfam" id="PF08646"/>
    </source>
</evidence>
<dbReference type="PANTHER" id="PTHR47165:SF4">
    <property type="entry name" value="OS03G0429900 PROTEIN"/>
    <property type="match status" value="1"/>
</dbReference>
<protein>
    <recommendedName>
        <fullName evidence="9">Replication protein A subunit</fullName>
    </recommendedName>
</protein>
<dbReference type="NCBIfam" id="TIGR00617">
    <property type="entry name" value="rpa1"/>
    <property type="match status" value="1"/>
</dbReference>
<evidence type="ECO:0000259" key="13">
    <source>
        <dbReference type="Pfam" id="PF16900"/>
    </source>
</evidence>
<keyword evidence="6 9" id="KW-0862">Zinc</keyword>
<keyword evidence="3 9" id="KW-0235">DNA replication</keyword>
<dbReference type="InterPro" id="IPR031657">
    <property type="entry name" value="REPA_OB_2"/>
</dbReference>
<dbReference type="GO" id="GO:0006281">
    <property type="term" value="P:DNA repair"/>
    <property type="evidence" value="ECO:0007669"/>
    <property type="project" value="InterPro"/>
</dbReference>
<evidence type="ECO:0000313" key="14">
    <source>
        <dbReference type="EMBL" id="PVV02755.1"/>
    </source>
</evidence>
<sequence>MSNFQLSEGAIHAFETNNSAQFPTPILQIVTQIKEIPSNNNSAQKQTRYRCVVSDGSGIINVFFATQLNPLIESSQIDRFSVLKINQYQNQNQKPSNFNAPSNMNNQQQPVQQLPKNDYASVQKQKPPQAQFNNPPPKYNSGGGFTNVSSAPVHSGPAPTIFQIKNVNPYQNKWTIKARLTQKSDIKTWSNQRGTGRLFNANFIDESGEIRVTGFNDQVDQFYAMLEVGKVYYLSSARVNLANSKFNKTKNEYDAKDDFVDVLGVVTEVSDLTEIRTKATNKVLSKRDLTIADDSMYSIRLTLWGADAENFGYSDNPVIAFQSVKVGDYGGRTLSMMFNSSMLANPDIPEAFRLRSWYDSTGKSASFNSFASMAPSGTTSQVETAVKNIDEIKEEALGMGDKPDYYTLNATVVYIRNENMTYPACPSENCNKKVIQEDGQWRCENCQRTYPNPDYRYIFSVNVSDHTGNMWVQCFNDTGKEIVGISANELMDFFENDKEKFDSILLKANFNKFQFRCRAKNETYNDNTRVKHVAVSAHPINFVTESKKLYNLIDGFKKISVQ</sequence>
<feature type="compositionally biased region" description="Polar residues" evidence="10">
    <location>
        <begin position="92"/>
        <end position="133"/>
    </location>
</feature>
<dbReference type="InterPro" id="IPR007199">
    <property type="entry name" value="Rep_factor-A_N"/>
</dbReference>
<dbReference type="FunFam" id="2.40.50.140:FF:000090">
    <property type="entry name" value="Replication protein A subunit"/>
    <property type="match status" value="1"/>
</dbReference>
<dbReference type="GO" id="GO:0005634">
    <property type="term" value="C:nucleus"/>
    <property type="evidence" value="ECO:0007669"/>
    <property type="project" value="UniProtKB-SubCell"/>
</dbReference>
<dbReference type="CDD" id="cd04474">
    <property type="entry name" value="RPA1_DBD_A"/>
    <property type="match status" value="1"/>
</dbReference>
<dbReference type="STRING" id="133381.A0A2T9ZDV0"/>
<dbReference type="SUPFAM" id="SSF50249">
    <property type="entry name" value="Nucleic acid-binding proteins"/>
    <property type="match status" value="4"/>
</dbReference>
<evidence type="ECO:0000256" key="10">
    <source>
        <dbReference type="SAM" id="MobiDB-lite"/>
    </source>
</evidence>
<evidence type="ECO:0000256" key="3">
    <source>
        <dbReference type="ARBA" id="ARBA00022705"/>
    </source>
</evidence>
<dbReference type="GO" id="GO:0006260">
    <property type="term" value="P:DNA replication"/>
    <property type="evidence" value="ECO:0007669"/>
    <property type="project" value="UniProtKB-KW"/>
</dbReference>
<gene>
    <name evidence="14" type="ORF">BB560_002781</name>
</gene>
<dbReference type="InterPro" id="IPR047192">
    <property type="entry name" value="Euk_RPA1_DBD_C"/>
</dbReference>
<feature type="region of interest" description="Disordered" evidence="10">
    <location>
        <begin position="92"/>
        <end position="135"/>
    </location>
</feature>
<dbReference type="GO" id="GO:0006310">
    <property type="term" value="P:DNA recombination"/>
    <property type="evidence" value="ECO:0007669"/>
    <property type="project" value="InterPro"/>
</dbReference>
<organism evidence="14 15">
    <name type="scientific">Smittium megazygosporum</name>
    <dbReference type="NCBI Taxonomy" id="133381"/>
    <lineage>
        <taxon>Eukaryota</taxon>
        <taxon>Fungi</taxon>
        <taxon>Fungi incertae sedis</taxon>
        <taxon>Zoopagomycota</taxon>
        <taxon>Kickxellomycotina</taxon>
        <taxon>Harpellomycetes</taxon>
        <taxon>Harpellales</taxon>
        <taxon>Legeriomycetaceae</taxon>
        <taxon>Smittium</taxon>
    </lineage>
</organism>